<feature type="non-terminal residue" evidence="1">
    <location>
        <position position="1"/>
    </location>
</feature>
<dbReference type="AlphaFoldDB" id="X1VY40"/>
<comment type="caution">
    <text evidence="1">The sequence shown here is derived from an EMBL/GenBank/DDBJ whole genome shotgun (WGS) entry which is preliminary data.</text>
</comment>
<reference evidence="1" key="1">
    <citation type="journal article" date="2014" name="Front. Microbiol.">
        <title>High frequency of phylogenetically diverse reductive dehalogenase-homologous genes in deep subseafloor sedimentary metagenomes.</title>
        <authorList>
            <person name="Kawai M."/>
            <person name="Futagami T."/>
            <person name="Toyoda A."/>
            <person name="Takaki Y."/>
            <person name="Nishi S."/>
            <person name="Hori S."/>
            <person name="Arai W."/>
            <person name="Tsubouchi T."/>
            <person name="Morono Y."/>
            <person name="Uchiyama I."/>
            <person name="Ito T."/>
            <person name="Fujiyama A."/>
            <person name="Inagaki F."/>
            <person name="Takami H."/>
        </authorList>
    </citation>
    <scope>NUCLEOTIDE SEQUENCE</scope>
    <source>
        <strain evidence="1">Expedition CK06-06</strain>
    </source>
</reference>
<dbReference type="EMBL" id="BARW01037367">
    <property type="protein sequence ID" value="GAJ24251.1"/>
    <property type="molecule type" value="Genomic_DNA"/>
</dbReference>
<sequence length="50" mass="5406">SVITAIWSASEPVAAIVGVESKVKKLSKARKEELVRDNTRIDEIIKQAGA</sequence>
<organism evidence="1">
    <name type="scientific">marine sediment metagenome</name>
    <dbReference type="NCBI Taxonomy" id="412755"/>
    <lineage>
        <taxon>unclassified sequences</taxon>
        <taxon>metagenomes</taxon>
        <taxon>ecological metagenomes</taxon>
    </lineage>
</organism>
<accession>X1VY40</accession>
<protein>
    <submittedName>
        <fullName evidence="1">Uncharacterized protein</fullName>
    </submittedName>
</protein>
<gene>
    <name evidence="1" type="ORF">S12H4_57714</name>
</gene>
<name>X1VY40_9ZZZZ</name>
<proteinExistence type="predicted"/>
<evidence type="ECO:0000313" key="1">
    <source>
        <dbReference type="EMBL" id="GAJ24251.1"/>
    </source>
</evidence>